<dbReference type="Proteomes" id="UP000626370">
    <property type="component" value="Unassembled WGS sequence"/>
</dbReference>
<dbReference type="RefSeq" id="WP_189378051.1">
    <property type="nucleotide sequence ID" value="NZ_BNAH01000006.1"/>
</dbReference>
<evidence type="ECO:0000313" key="3">
    <source>
        <dbReference type="Proteomes" id="UP000626370"/>
    </source>
</evidence>
<sequence>MTKKVLHIFGIMNRGGAELRTLDTLLPLANKGIHLEFCALTGQQGVLDQEITTQKSKVHYCRLGLLFPIRFYLLLKKHHFDSVHSHVADVSGVILFIAKLAGVKQRIAHYRSTQVSAQMTLVKRIRNQCFKKLIDWFATNIIGVCNAALDAFWSKEWQNDTRCRVIYNGLNRQQPLPKDPDYWHQFQLTEKLPVIINIARMDPPKNHEFTLEVFINTFKESPCYLVFIGKENASVKQRLLKRINEVKLTKYVYFATEQSDVYPFISNADVMLFPSLWEGLPGAVIEAASLGLPVVSSELAGVTEIAHYLPCIQQVSLNSAITQWSSALTIAFEQTTEEKIAAQTAFIQSPFNLALCVESLYAVYQ</sequence>
<dbReference type="PANTHER" id="PTHR12526">
    <property type="entry name" value="GLYCOSYLTRANSFERASE"/>
    <property type="match status" value="1"/>
</dbReference>
<dbReference type="PANTHER" id="PTHR12526:SF630">
    <property type="entry name" value="GLYCOSYLTRANSFERASE"/>
    <property type="match status" value="1"/>
</dbReference>
<proteinExistence type="predicted"/>
<reference evidence="3" key="1">
    <citation type="journal article" date="2019" name="Int. J. Syst. Evol. Microbiol.">
        <title>The Global Catalogue of Microorganisms (GCM) 10K type strain sequencing project: providing services to taxonomists for standard genome sequencing and annotation.</title>
        <authorList>
            <consortium name="The Broad Institute Genomics Platform"/>
            <consortium name="The Broad Institute Genome Sequencing Center for Infectious Disease"/>
            <person name="Wu L."/>
            <person name="Ma J."/>
        </authorList>
    </citation>
    <scope>NUCLEOTIDE SEQUENCE [LARGE SCALE GENOMIC DNA]</scope>
    <source>
        <strain evidence="3">CGMCC 1.15922</strain>
    </source>
</reference>
<feature type="domain" description="Glycosyltransferase subfamily 4-like N-terminal" evidence="1">
    <location>
        <begin position="15"/>
        <end position="172"/>
    </location>
</feature>
<gene>
    <name evidence="2" type="primary">epsF</name>
    <name evidence="2" type="ORF">GCM10011501_19270</name>
</gene>
<accession>A0ABQ3ISW0</accession>
<dbReference type="InterPro" id="IPR028098">
    <property type="entry name" value="Glyco_trans_4-like_N"/>
</dbReference>
<protein>
    <submittedName>
        <fullName evidence="2">Glycosyltransferase EpsF</fullName>
    </submittedName>
</protein>
<evidence type="ECO:0000313" key="2">
    <source>
        <dbReference type="EMBL" id="GHE89828.1"/>
    </source>
</evidence>
<comment type="caution">
    <text evidence="2">The sequence shown here is derived from an EMBL/GenBank/DDBJ whole genome shotgun (WGS) entry which is preliminary data.</text>
</comment>
<dbReference type="EMBL" id="BNAH01000006">
    <property type="protein sequence ID" value="GHE89828.1"/>
    <property type="molecule type" value="Genomic_DNA"/>
</dbReference>
<evidence type="ECO:0000259" key="1">
    <source>
        <dbReference type="Pfam" id="PF13439"/>
    </source>
</evidence>
<keyword evidence="3" id="KW-1185">Reference proteome</keyword>
<organism evidence="2 3">
    <name type="scientific">Thalassotalea profundi</name>
    <dbReference type="NCBI Taxonomy" id="2036687"/>
    <lineage>
        <taxon>Bacteria</taxon>
        <taxon>Pseudomonadati</taxon>
        <taxon>Pseudomonadota</taxon>
        <taxon>Gammaproteobacteria</taxon>
        <taxon>Alteromonadales</taxon>
        <taxon>Colwelliaceae</taxon>
        <taxon>Thalassotalea</taxon>
    </lineage>
</organism>
<dbReference type="Pfam" id="PF13439">
    <property type="entry name" value="Glyco_transf_4"/>
    <property type="match status" value="1"/>
</dbReference>
<dbReference type="Pfam" id="PF13692">
    <property type="entry name" value="Glyco_trans_1_4"/>
    <property type="match status" value="1"/>
</dbReference>
<dbReference type="Gene3D" id="3.40.50.2000">
    <property type="entry name" value="Glycogen Phosphorylase B"/>
    <property type="match status" value="2"/>
</dbReference>
<name>A0ABQ3ISW0_9GAMM</name>
<dbReference type="SUPFAM" id="SSF53756">
    <property type="entry name" value="UDP-Glycosyltransferase/glycogen phosphorylase"/>
    <property type="match status" value="1"/>
</dbReference>